<evidence type="ECO:0000256" key="5">
    <source>
        <dbReference type="ARBA" id="ARBA00023004"/>
    </source>
</evidence>
<keyword evidence="3" id="KW-0949">S-adenosyl-L-methionine</keyword>
<comment type="cofactor">
    <cofactor evidence="1">
        <name>[4Fe-4S] cluster</name>
        <dbReference type="ChEBI" id="CHEBI:49883"/>
    </cofactor>
</comment>
<organism evidence="9 10">
    <name type="scientific">Malaciobacter molluscorum LMG 25693</name>
    <dbReference type="NCBI Taxonomy" id="870501"/>
    <lineage>
        <taxon>Bacteria</taxon>
        <taxon>Pseudomonadati</taxon>
        <taxon>Campylobacterota</taxon>
        <taxon>Epsilonproteobacteria</taxon>
        <taxon>Campylobacterales</taxon>
        <taxon>Arcobacteraceae</taxon>
        <taxon>Malaciobacter</taxon>
    </lineage>
</organism>
<dbReference type="SMART" id="SM00729">
    <property type="entry name" value="Elp3"/>
    <property type="match status" value="1"/>
</dbReference>
<feature type="domain" description="Radical SAM core" evidence="7">
    <location>
        <begin position="18"/>
        <end position="256"/>
    </location>
</feature>
<proteinExistence type="predicted"/>
<dbReference type="Pfam" id="PF16199">
    <property type="entry name" value="Radical_SAM_C"/>
    <property type="match status" value="1"/>
</dbReference>
<dbReference type="GO" id="GO:0016645">
    <property type="term" value="F:oxidoreductase activity, acting on the CH-NH group of donors"/>
    <property type="evidence" value="ECO:0007669"/>
    <property type="project" value="InterPro"/>
</dbReference>
<dbReference type="Pfam" id="PF04055">
    <property type="entry name" value="Radical_SAM"/>
    <property type="match status" value="1"/>
</dbReference>
<evidence type="ECO:0000313" key="8">
    <source>
        <dbReference type="EMBL" id="AXX91702.1"/>
    </source>
</evidence>
<evidence type="ECO:0000256" key="3">
    <source>
        <dbReference type="ARBA" id="ARBA00022691"/>
    </source>
</evidence>
<evidence type="ECO:0000313" key="9">
    <source>
        <dbReference type="EMBL" id="PHO17409.1"/>
    </source>
</evidence>
<evidence type="ECO:0000313" key="11">
    <source>
        <dbReference type="Proteomes" id="UP000262712"/>
    </source>
</evidence>
<keyword evidence="2" id="KW-0004">4Fe-4S</keyword>
<dbReference type="GO" id="GO:0046872">
    <property type="term" value="F:metal ion binding"/>
    <property type="evidence" value="ECO:0007669"/>
    <property type="project" value="UniProtKB-KW"/>
</dbReference>
<dbReference type="RefSeq" id="WP_099343136.1">
    <property type="nucleotide sequence ID" value="NZ_CP032098.1"/>
</dbReference>
<evidence type="ECO:0000313" key="10">
    <source>
        <dbReference type="Proteomes" id="UP000221222"/>
    </source>
</evidence>
<dbReference type="InterPro" id="IPR039661">
    <property type="entry name" value="ELP3"/>
</dbReference>
<dbReference type="SFLD" id="SFLDG01082">
    <property type="entry name" value="B12-binding_domain_containing"/>
    <property type="match status" value="1"/>
</dbReference>
<dbReference type="Gene3D" id="3.80.30.20">
    <property type="entry name" value="tm_1862 like domain"/>
    <property type="match status" value="1"/>
</dbReference>
<dbReference type="PROSITE" id="PS51918">
    <property type="entry name" value="RADICAL_SAM"/>
    <property type="match status" value="1"/>
</dbReference>
<dbReference type="AlphaFoldDB" id="A0A2G1DFZ3"/>
<evidence type="ECO:0000256" key="2">
    <source>
        <dbReference type="ARBA" id="ARBA00022485"/>
    </source>
</evidence>
<sequence>MQEAPYFTFKAYMKNIYNTALHTIPIDLDLGCPNRTKDGIGGCTFCPENGARAAQLLDAKDVEQQIKNAISFSKNRYNANEFMLYIQAYTGTFTSVINQKQIYSKLLNLYKFKAISIGTRPDCLNTKTLEYLQELNEQIDVYIDLGIQTLNDSTLKDINRGHDSKCSIEAIKKIKKYNLKVFAHIIVGFENETREDWLNTVQNIVKQKVDGIKIHNLHIIKNTQLHKQFENRAFKVYNEYEYADELIFLIRNIPKEIPIIRTSTDTSSNDLVAPIWHMQKGQFVEYINETMFYQGYAQGDLLDKQTIDLKKQNSFKLEDNSVTIWDKTYKDFYHPKSGAYTQADELFIKQSKLEEKLQKNDLNILDIGFGMGYNSLAIIKLPKEKKVNITALDKNRIIIKHSSNLNNNSDEKKILDSIFETLKYEDSNNSLQLLLGDARFTITKLEKKYDIVFLDAFLPNLNPSLLTYNFFILLKVVLNKDAIIICSQNNSIIKAGFAKAGFIYEDFNINRTDIKALIIKQGSNTTKNRYYEDPFLIYREKQIVTNFEKNI</sequence>
<dbReference type="Gene3D" id="3.40.50.150">
    <property type="entry name" value="Vaccinia Virus protein VP39"/>
    <property type="match status" value="1"/>
</dbReference>
<reference evidence="8 11" key="2">
    <citation type="submission" date="2018-08" db="EMBL/GenBank/DDBJ databases">
        <title>Complete genome of the Arcobacter molluscorum type strain LMG 25693.</title>
        <authorList>
            <person name="Miller W.G."/>
            <person name="Yee E."/>
            <person name="Bono J.L."/>
        </authorList>
    </citation>
    <scope>NUCLEOTIDE SEQUENCE [LARGE SCALE GENOMIC DNA]</scope>
    <source>
        <strain evidence="8 11">CECT 7696</strain>
    </source>
</reference>
<dbReference type="CDD" id="cd02440">
    <property type="entry name" value="AdoMet_MTases"/>
    <property type="match status" value="1"/>
</dbReference>
<name>A0A2G1DFZ3_9BACT</name>
<protein>
    <submittedName>
        <fullName evidence="9">TIGR01212 family radical SAM protein</fullName>
    </submittedName>
</protein>
<dbReference type="PANTHER" id="PTHR11135:SF1">
    <property type="entry name" value="PROTEIN YHCC"/>
    <property type="match status" value="1"/>
</dbReference>
<dbReference type="Proteomes" id="UP000221222">
    <property type="component" value="Unassembled WGS sequence"/>
</dbReference>
<dbReference type="Pfam" id="PF05430">
    <property type="entry name" value="Methyltransf_30"/>
    <property type="match status" value="1"/>
</dbReference>
<dbReference type="InterPro" id="IPR032432">
    <property type="entry name" value="Radical_SAM_C"/>
</dbReference>
<dbReference type="InterPro" id="IPR008471">
    <property type="entry name" value="MnmC-like_methylTransf"/>
</dbReference>
<dbReference type="CDD" id="cd01335">
    <property type="entry name" value="Radical_SAM"/>
    <property type="match status" value="1"/>
</dbReference>
<dbReference type="InterPro" id="IPR058240">
    <property type="entry name" value="rSAM_sf"/>
</dbReference>
<keyword evidence="4" id="KW-0479">Metal-binding</keyword>
<dbReference type="Proteomes" id="UP000262712">
    <property type="component" value="Chromosome"/>
</dbReference>
<dbReference type="InterPro" id="IPR006638">
    <property type="entry name" value="Elp3/MiaA/NifB-like_rSAM"/>
</dbReference>
<evidence type="ECO:0000259" key="7">
    <source>
        <dbReference type="PROSITE" id="PS51918"/>
    </source>
</evidence>
<gene>
    <name evidence="8" type="ORF">AMOL_0704</name>
    <name evidence="9" type="ORF">CPU12_10820</name>
</gene>
<dbReference type="SFLD" id="SFLDG01091">
    <property type="entry name" value="uncharacterized_CHP01210-like"/>
    <property type="match status" value="1"/>
</dbReference>
<dbReference type="PANTHER" id="PTHR11135">
    <property type="entry name" value="HISTONE ACETYLTRANSFERASE-RELATED"/>
    <property type="match status" value="1"/>
</dbReference>
<accession>A0A2G1DFZ3</accession>
<dbReference type="SUPFAM" id="SSF102114">
    <property type="entry name" value="Radical SAM enzymes"/>
    <property type="match status" value="1"/>
</dbReference>
<dbReference type="InterPro" id="IPR007197">
    <property type="entry name" value="rSAM"/>
</dbReference>
<reference evidence="9 10" key="1">
    <citation type="submission" date="2017-09" db="EMBL/GenBank/DDBJ databases">
        <title>Arcobacter canalis sp. nov., a new species isolated from a water canal contaminated with urban sewage.</title>
        <authorList>
            <person name="Perez-Cataluna A."/>
            <person name="Salas-Masso N."/>
            <person name="Figueras M.J."/>
        </authorList>
    </citation>
    <scope>NUCLEOTIDE SEQUENCE [LARGE SCALE GENOMIC DNA]</scope>
    <source>
        <strain evidence="9 10">F98-3</strain>
    </source>
</reference>
<keyword evidence="10" id="KW-1185">Reference proteome</keyword>
<dbReference type="SFLD" id="SFLDG01086">
    <property type="entry name" value="elongater_protein-like"/>
    <property type="match status" value="1"/>
</dbReference>
<evidence type="ECO:0000256" key="4">
    <source>
        <dbReference type="ARBA" id="ARBA00022723"/>
    </source>
</evidence>
<keyword evidence="5" id="KW-0408">Iron</keyword>
<evidence type="ECO:0000256" key="6">
    <source>
        <dbReference type="ARBA" id="ARBA00023014"/>
    </source>
</evidence>
<dbReference type="KEGG" id="amol:AMOL_0704"/>
<evidence type="ECO:0000256" key="1">
    <source>
        <dbReference type="ARBA" id="ARBA00001966"/>
    </source>
</evidence>
<dbReference type="EMBL" id="NXFY01000018">
    <property type="protein sequence ID" value="PHO17409.1"/>
    <property type="molecule type" value="Genomic_DNA"/>
</dbReference>
<dbReference type="InterPro" id="IPR005911">
    <property type="entry name" value="YhcC-like"/>
</dbReference>
<dbReference type="EMBL" id="CP032098">
    <property type="protein sequence ID" value="AXX91702.1"/>
    <property type="molecule type" value="Genomic_DNA"/>
</dbReference>
<dbReference type="NCBIfam" id="TIGR01212">
    <property type="entry name" value="TIGR01212 family radical SAM protein"/>
    <property type="match status" value="1"/>
</dbReference>
<dbReference type="SUPFAM" id="SSF53335">
    <property type="entry name" value="S-adenosyl-L-methionine-dependent methyltransferases"/>
    <property type="match status" value="1"/>
</dbReference>
<dbReference type="InterPro" id="IPR029063">
    <property type="entry name" value="SAM-dependent_MTases_sf"/>
</dbReference>
<dbReference type="InterPro" id="IPR023404">
    <property type="entry name" value="rSAM_horseshoe"/>
</dbReference>
<dbReference type="GO" id="GO:0051539">
    <property type="term" value="F:4 iron, 4 sulfur cluster binding"/>
    <property type="evidence" value="ECO:0007669"/>
    <property type="project" value="UniProtKB-KW"/>
</dbReference>
<dbReference type="SFLD" id="SFLDS00029">
    <property type="entry name" value="Radical_SAM"/>
    <property type="match status" value="1"/>
</dbReference>
<keyword evidence="6" id="KW-0411">Iron-sulfur</keyword>